<evidence type="ECO:0000256" key="4">
    <source>
        <dbReference type="PROSITE-ProRule" id="PRU00335"/>
    </source>
</evidence>
<dbReference type="SUPFAM" id="SSF46689">
    <property type="entry name" value="Homeodomain-like"/>
    <property type="match status" value="1"/>
</dbReference>
<dbReference type="Pfam" id="PF00440">
    <property type="entry name" value="TetR_N"/>
    <property type="match status" value="1"/>
</dbReference>
<dbReference type="Proteomes" id="UP000284557">
    <property type="component" value="Unassembled WGS sequence"/>
</dbReference>
<evidence type="ECO:0000256" key="2">
    <source>
        <dbReference type="ARBA" id="ARBA00023125"/>
    </source>
</evidence>
<reference evidence="6 7" key="1">
    <citation type="submission" date="2018-08" db="EMBL/GenBank/DDBJ databases">
        <title>Linezolid Resistance in Mycobacterium abscessus: MIC Distribution and Comprehensive Investigation of Resistance Mechanisms.</title>
        <authorList>
            <person name="Ye M."/>
            <person name="Xu L."/>
            <person name="Zou Y."/>
            <person name="Li B."/>
            <person name="Guo Q."/>
            <person name="Zhang Y."/>
            <person name="Zhan M."/>
            <person name="Xu B."/>
            <person name="Yu F."/>
            <person name="Zhang Z."/>
            <person name="Chu H."/>
        </authorList>
    </citation>
    <scope>NUCLEOTIDE SEQUENCE [LARGE SCALE GENOMIC DNA]</scope>
    <source>
        <strain evidence="6 7">G143</strain>
    </source>
</reference>
<evidence type="ECO:0000256" key="3">
    <source>
        <dbReference type="ARBA" id="ARBA00023163"/>
    </source>
</evidence>
<evidence type="ECO:0000256" key="1">
    <source>
        <dbReference type="ARBA" id="ARBA00023015"/>
    </source>
</evidence>
<dbReference type="GO" id="GO:0006355">
    <property type="term" value="P:regulation of DNA-templated transcription"/>
    <property type="evidence" value="ECO:0007669"/>
    <property type="project" value="UniProtKB-ARBA"/>
</dbReference>
<comment type="caution">
    <text evidence="6">The sequence shown here is derived from an EMBL/GenBank/DDBJ whole genome shotgun (WGS) entry which is preliminary data.</text>
</comment>
<dbReference type="InterPro" id="IPR001647">
    <property type="entry name" value="HTH_TetR"/>
</dbReference>
<dbReference type="GO" id="GO:0003677">
    <property type="term" value="F:DNA binding"/>
    <property type="evidence" value="ECO:0007669"/>
    <property type="project" value="UniProtKB-UniRule"/>
</dbReference>
<protein>
    <submittedName>
        <fullName evidence="6">TetR/AcrR family transcriptional regulator</fullName>
    </submittedName>
</protein>
<dbReference type="PROSITE" id="PS50977">
    <property type="entry name" value="HTH_TETR_2"/>
    <property type="match status" value="1"/>
</dbReference>
<gene>
    <name evidence="6" type="ORF">D2E76_22555</name>
</gene>
<evidence type="ECO:0000313" key="7">
    <source>
        <dbReference type="Proteomes" id="UP000284557"/>
    </source>
</evidence>
<keyword evidence="2 4" id="KW-0238">DNA-binding</keyword>
<dbReference type="Gene3D" id="1.10.357.10">
    <property type="entry name" value="Tetracycline Repressor, domain 2"/>
    <property type="match status" value="1"/>
</dbReference>
<evidence type="ECO:0000259" key="5">
    <source>
        <dbReference type="PROSITE" id="PS50977"/>
    </source>
</evidence>
<evidence type="ECO:0000313" key="6">
    <source>
        <dbReference type="EMBL" id="RIT32938.1"/>
    </source>
</evidence>
<dbReference type="AlphaFoldDB" id="A0ABD7HIZ4"/>
<feature type="DNA-binding region" description="H-T-H motif" evidence="4">
    <location>
        <begin position="32"/>
        <end position="51"/>
    </location>
</feature>
<keyword evidence="3" id="KW-0804">Transcription</keyword>
<accession>A0ABD7HIZ4</accession>
<keyword evidence="1" id="KW-0805">Transcription regulation</keyword>
<dbReference type="InterPro" id="IPR050109">
    <property type="entry name" value="HTH-type_TetR-like_transc_reg"/>
</dbReference>
<proteinExistence type="predicted"/>
<feature type="domain" description="HTH tetR-type" evidence="5">
    <location>
        <begin position="9"/>
        <end position="69"/>
    </location>
</feature>
<dbReference type="PANTHER" id="PTHR30055">
    <property type="entry name" value="HTH-TYPE TRANSCRIPTIONAL REGULATOR RUTR"/>
    <property type="match status" value="1"/>
</dbReference>
<organism evidence="6 7">
    <name type="scientific">Mycobacteroides abscessus</name>
    <dbReference type="NCBI Taxonomy" id="36809"/>
    <lineage>
        <taxon>Bacteria</taxon>
        <taxon>Bacillati</taxon>
        <taxon>Actinomycetota</taxon>
        <taxon>Actinomycetes</taxon>
        <taxon>Mycobacteriales</taxon>
        <taxon>Mycobacteriaceae</taxon>
        <taxon>Mycobacteroides</taxon>
    </lineage>
</organism>
<dbReference type="PANTHER" id="PTHR30055:SF234">
    <property type="entry name" value="HTH-TYPE TRANSCRIPTIONAL REGULATOR BETI"/>
    <property type="match status" value="1"/>
</dbReference>
<sequence>MMVGNRRGVASRAALLEAGRTAFSAQRYDEVSIVDVARSLGVAAGSISYHFGGKRGFYLAVVEQAAEEFWSDLIQMRGPALERLADGIGKFLDRAQQEPRAFEALLADVADAEVRRIREQHRQRLAHALAVEITGTESTPILRAAISGSLSFMEGIVLHWMHTDGVSRDAIRDLITANFIGTILSAVRSDPDIELSQRVVEAVLPDARLLSVFADPASLIPVTNNTQ</sequence>
<name>A0ABD7HIZ4_9MYCO</name>
<dbReference type="EMBL" id="QXBN01000021">
    <property type="protein sequence ID" value="RIT32938.1"/>
    <property type="molecule type" value="Genomic_DNA"/>
</dbReference>
<dbReference type="InterPro" id="IPR009057">
    <property type="entry name" value="Homeodomain-like_sf"/>
</dbReference>